<organism evidence="9 10">
    <name type="scientific">Aspergillus versicolor CBS 583.65</name>
    <dbReference type="NCBI Taxonomy" id="1036611"/>
    <lineage>
        <taxon>Eukaryota</taxon>
        <taxon>Fungi</taxon>
        <taxon>Dikarya</taxon>
        <taxon>Ascomycota</taxon>
        <taxon>Pezizomycotina</taxon>
        <taxon>Eurotiomycetes</taxon>
        <taxon>Eurotiomycetidae</taxon>
        <taxon>Eurotiales</taxon>
        <taxon>Aspergillaceae</taxon>
        <taxon>Aspergillus</taxon>
        <taxon>Aspergillus subgen. Nidulantes</taxon>
    </lineage>
</organism>
<dbReference type="PROSITE" id="PS50048">
    <property type="entry name" value="ZN2_CY6_FUNGAL_2"/>
    <property type="match status" value="2"/>
</dbReference>
<dbReference type="InterPro" id="IPR007219">
    <property type="entry name" value="XnlR_reg_dom"/>
</dbReference>
<dbReference type="GO" id="GO:0000981">
    <property type="term" value="F:DNA-binding transcription factor activity, RNA polymerase II-specific"/>
    <property type="evidence" value="ECO:0007669"/>
    <property type="project" value="InterPro"/>
</dbReference>
<accession>A0A1L9Q581</accession>
<dbReference type="GO" id="GO:0003677">
    <property type="term" value="F:DNA binding"/>
    <property type="evidence" value="ECO:0007669"/>
    <property type="project" value="UniProtKB-KW"/>
</dbReference>
<dbReference type="InterPro" id="IPR036864">
    <property type="entry name" value="Zn2-C6_fun-type_DNA-bd_sf"/>
</dbReference>
<evidence type="ECO:0000256" key="7">
    <source>
        <dbReference type="SAM" id="MobiDB-lite"/>
    </source>
</evidence>
<evidence type="ECO:0000256" key="2">
    <source>
        <dbReference type="ARBA" id="ARBA00022723"/>
    </source>
</evidence>
<evidence type="ECO:0000259" key="8">
    <source>
        <dbReference type="PROSITE" id="PS50048"/>
    </source>
</evidence>
<dbReference type="GeneID" id="63729451"/>
<feature type="region of interest" description="Disordered" evidence="7">
    <location>
        <begin position="648"/>
        <end position="672"/>
    </location>
</feature>
<evidence type="ECO:0000313" key="10">
    <source>
        <dbReference type="Proteomes" id="UP000184073"/>
    </source>
</evidence>
<evidence type="ECO:0000256" key="3">
    <source>
        <dbReference type="ARBA" id="ARBA00023015"/>
    </source>
</evidence>
<dbReference type="SMART" id="SM00066">
    <property type="entry name" value="GAL4"/>
    <property type="match status" value="2"/>
</dbReference>
<dbReference type="SMART" id="SM00906">
    <property type="entry name" value="Fungal_trans"/>
    <property type="match status" value="1"/>
</dbReference>
<feature type="compositionally biased region" description="Polar residues" evidence="7">
    <location>
        <begin position="657"/>
        <end position="669"/>
    </location>
</feature>
<evidence type="ECO:0000256" key="4">
    <source>
        <dbReference type="ARBA" id="ARBA00023125"/>
    </source>
</evidence>
<dbReference type="RefSeq" id="XP_040674696.1">
    <property type="nucleotide sequence ID" value="XM_040813940.1"/>
</dbReference>
<keyword evidence="4" id="KW-0238">DNA-binding</keyword>
<dbReference type="GO" id="GO:0008270">
    <property type="term" value="F:zinc ion binding"/>
    <property type="evidence" value="ECO:0007669"/>
    <property type="project" value="InterPro"/>
</dbReference>
<dbReference type="PANTHER" id="PTHR47338">
    <property type="entry name" value="ZN(II)2CYS6 TRANSCRIPTION FACTOR (EUROFUNG)-RELATED"/>
    <property type="match status" value="1"/>
</dbReference>
<dbReference type="AlphaFoldDB" id="A0A1L9Q581"/>
<dbReference type="InterPro" id="IPR050815">
    <property type="entry name" value="TF_fung"/>
</dbReference>
<feature type="domain" description="Zn(2)-C6 fungal-type" evidence="8">
    <location>
        <begin position="20"/>
        <end position="49"/>
    </location>
</feature>
<dbReference type="EMBL" id="KV878141">
    <property type="protein sequence ID" value="OJJ08934.1"/>
    <property type="molecule type" value="Genomic_DNA"/>
</dbReference>
<dbReference type="VEuPathDB" id="FungiDB:ASPVEDRAFT_48058"/>
<keyword evidence="10" id="KW-1185">Reference proteome</keyword>
<dbReference type="STRING" id="1036611.A0A1L9Q581"/>
<keyword evidence="6" id="KW-0539">Nucleus</keyword>
<keyword evidence="5" id="KW-0804">Transcription</keyword>
<dbReference type="Pfam" id="PF00172">
    <property type="entry name" value="Zn_clus"/>
    <property type="match status" value="2"/>
</dbReference>
<dbReference type="PROSITE" id="PS00463">
    <property type="entry name" value="ZN2_CY6_FUNGAL_1"/>
    <property type="match status" value="2"/>
</dbReference>
<dbReference type="OrthoDB" id="2563500at2759"/>
<name>A0A1L9Q581_ASPVE</name>
<keyword evidence="2" id="KW-0479">Metal-binding</keyword>
<reference evidence="10" key="1">
    <citation type="journal article" date="2017" name="Genome Biol.">
        <title>Comparative genomics reveals high biological diversity and specific adaptations in the industrially and medically important fungal genus Aspergillus.</title>
        <authorList>
            <person name="de Vries R.P."/>
            <person name="Riley R."/>
            <person name="Wiebenga A."/>
            <person name="Aguilar-Osorio G."/>
            <person name="Amillis S."/>
            <person name="Uchima C.A."/>
            <person name="Anderluh G."/>
            <person name="Asadollahi M."/>
            <person name="Askin M."/>
            <person name="Barry K."/>
            <person name="Battaglia E."/>
            <person name="Bayram O."/>
            <person name="Benocci T."/>
            <person name="Braus-Stromeyer S.A."/>
            <person name="Caldana C."/>
            <person name="Canovas D."/>
            <person name="Cerqueira G.C."/>
            <person name="Chen F."/>
            <person name="Chen W."/>
            <person name="Choi C."/>
            <person name="Clum A."/>
            <person name="Dos Santos R.A."/>
            <person name="Damasio A.R."/>
            <person name="Diallinas G."/>
            <person name="Emri T."/>
            <person name="Fekete E."/>
            <person name="Flipphi M."/>
            <person name="Freyberg S."/>
            <person name="Gallo A."/>
            <person name="Gournas C."/>
            <person name="Habgood R."/>
            <person name="Hainaut M."/>
            <person name="Harispe M.L."/>
            <person name="Henrissat B."/>
            <person name="Hilden K.S."/>
            <person name="Hope R."/>
            <person name="Hossain A."/>
            <person name="Karabika E."/>
            <person name="Karaffa L."/>
            <person name="Karanyi Z."/>
            <person name="Krasevec N."/>
            <person name="Kuo A."/>
            <person name="Kusch H."/>
            <person name="LaButti K."/>
            <person name="Lagendijk E.L."/>
            <person name="Lapidus A."/>
            <person name="Levasseur A."/>
            <person name="Lindquist E."/>
            <person name="Lipzen A."/>
            <person name="Logrieco A.F."/>
            <person name="MacCabe A."/>
            <person name="Maekelae M.R."/>
            <person name="Malavazi I."/>
            <person name="Melin P."/>
            <person name="Meyer V."/>
            <person name="Mielnichuk N."/>
            <person name="Miskei M."/>
            <person name="Molnar A.P."/>
            <person name="Mule G."/>
            <person name="Ngan C.Y."/>
            <person name="Orejas M."/>
            <person name="Orosz E."/>
            <person name="Ouedraogo J.P."/>
            <person name="Overkamp K.M."/>
            <person name="Park H.-S."/>
            <person name="Perrone G."/>
            <person name="Piumi F."/>
            <person name="Punt P.J."/>
            <person name="Ram A.F."/>
            <person name="Ramon A."/>
            <person name="Rauscher S."/>
            <person name="Record E."/>
            <person name="Riano-Pachon D.M."/>
            <person name="Robert V."/>
            <person name="Roehrig J."/>
            <person name="Ruller R."/>
            <person name="Salamov A."/>
            <person name="Salih N.S."/>
            <person name="Samson R.A."/>
            <person name="Sandor E."/>
            <person name="Sanguinetti M."/>
            <person name="Schuetze T."/>
            <person name="Sepcic K."/>
            <person name="Shelest E."/>
            <person name="Sherlock G."/>
            <person name="Sophianopoulou V."/>
            <person name="Squina F.M."/>
            <person name="Sun H."/>
            <person name="Susca A."/>
            <person name="Todd R.B."/>
            <person name="Tsang A."/>
            <person name="Unkles S.E."/>
            <person name="van de Wiele N."/>
            <person name="van Rossen-Uffink D."/>
            <person name="Oliveira J.V."/>
            <person name="Vesth T.C."/>
            <person name="Visser J."/>
            <person name="Yu J.-H."/>
            <person name="Zhou M."/>
            <person name="Andersen M.R."/>
            <person name="Archer D.B."/>
            <person name="Baker S.E."/>
            <person name="Benoit I."/>
            <person name="Brakhage A.A."/>
            <person name="Braus G.H."/>
            <person name="Fischer R."/>
            <person name="Frisvad J.C."/>
            <person name="Goldman G.H."/>
            <person name="Houbraken J."/>
            <person name="Oakley B."/>
            <person name="Pocsi I."/>
            <person name="Scazzocchio C."/>
            <person name="Seiboth B."/>
            <person name="vanKuyk P.A."/>
            <person name="Wortman J."/>
            <person name="Dyer P.S."/>
            <person name="Grigoriev I.V."/>
        </authorList>
    </citation>
    <scope>NUCLEOTIDE SEQUENCE [LARGE SCALE GENOMIC DNA]</scope>
    <source>
        <strain evidence="10">CBS 583.65</strain>
    </source>
</reference>
<feature type="domain" description="Zn(2)-C6 fungal-type" evidence="8">
    <location>
        <begin position="71"/>
        <end position="101"/>
    </location>
</feature>
<dbReference type="CDD" id="cd00067">
    <property type="entry name" value="GAL4"/>
    <property type="match status" value="2"/>
</dbReference>
<dbReference type="SUPFAM" id="SSF57701">
    <property type="entry name" value="Zn2/Cys6 DNA-binding domain"/>
    <property type="match status" value="2"/>
</dbReference>
<dbReference type="Gene3D" id="4.10.240.10">
    <property type="entry name" value="Zn(2)-C6 fungal-type DNA-binding domain"/>
    <property type="match status" value="2"/>
</dbReference>
<protein>
    <recommendedName>
        <fullName evidence="8">Zn(2)-C6 fungal-type domain-containing protein</fullName>
    </recommendedName>
</protein>
<dbReference type="GO" id="GO:0006351">
    <property type="term" value="P:DNA-templated transcription"/>
    <property type="evidence" value="ECO:0007669"/>
    <property type="project" value="InterPro"/>
</dbReference>
<evidence type="ECO:0000256" key="1">
    <source>
        <dbReference type="ARBA" id="ARBA00004123"/>
    </source>
</evidence>
<sequence length="736" mass="82764">MECDPPQQQPQRRNRRSRSGCNTCRARKVKCDERPDGCGNCERLQLECSGYGRSAIRHSNAHTRARRTYRSCSDCRLGRAKCSGERPACSRCREKHLQCHYGENVEPVWPRRLTSTVDPPERPSSAPPINEAETPSLAWLTSFDLPDKSRVAVLVDNYFAHVHPIRCFAFLHRPSFLRRVDEELASEAQTALIYVVCALGAQFYALECSTTSHKLSPKFILRAGARWAETAYSMVLKELDKISIDNLMASQLLYDHALRVGNFAQAFMLGGITARMAQALQINLEFSTDVLCLEPGLSVSAREARRRLMWSCFVTDALLGSGVDQLMLIEERDIKIQLPCNERRFLQEAPCVTRTLDGTVLGFLRPEITPVDPDENMGIMAYFIQHIRIRKQVLRYIKHLDKAMSPWLPNSEFAILDKACWDWYNSLPENLQFTPSAIYTRKASSQLGALVLMHCAHHQTLCDLYRLGAPALFKLRSAIEFPPEQSEYLEKMRSDLYEAAKNLATIIAEAERHGPHNLSDTWLPTVTYDSSRIMLYYLTQLIDPREQNSKDLVVQTIPYLQSNIRALRAMESLNAVSGRLAGLAETMSRLLGSEAEIASGRNIVPDDFYPSDLEDTGRQTPAGVPAQSAPDYVLNPLTIYRMARRTIPERHAPERIASSTTGGSAQATDISPPMLTGADELMLFTSDLGWTWQPAETAMESGLEHTGLHPWVGGAQLQSDRQEQGGSWGHQFPFLS</sequence>
<proteinExistence type="predicted"/>
<dbReference type="GO" id="GO:0005634">
    <property type="term" value="C:nucleus"/>
    <property type="evidence" value="ECO:0007669"/>
    <property type="project" value="UniProtKB-SubCell"/>
</dbReference>
<comment type="subcellular location">
    <subcellularLocation>
        <location evidence="1">Nucleus</location>
    </subcellularLocation>
</comment>
<evidence type="ECO:0000256" key="6">
    <source>
        <dbReference type="ARBA" id="ARBA00023242"/>
    </source>
</evidence>
<dbReference type="CDD" id="cd12148">
    <property type="entry name" value="fungal_TF_MHR"/>
    <property type="match status" value="1"/>
</dbReference>
<dbReference type="Pfam" id="PF04082">
    <property type="entry name" value="Fungal_trans"/>
    <property type="match status" value="1"/>
</dbReference>
<dbReference type="Proteomes" id="UP000184073">
    <property type="component" value="Unassembled WGS sequence"/>
</dbReference>
<keyword evidence="3" id="KW-0805">Transcription regulation</keyword>
<evidence type="ECO:0000313" key="9">
    <source>
        <dbReference type="EMBL" id="OJJ08934.1"/>
    </source>
</evidence>
<gene>
    <name evidence="9" type="ORF">ASPVEDRAFT_48058</name>
</gene>
<evidence type="ECO:0000256" key="5">
    <source>
        <dbReference type="ARBA" id="ARBA00023163"/>
    </source>
</evidence>
<dbReference type="PANTHER" id="PTHR47338:SF7">
    <property type="entry name" value="ZN(II)2CYS6 TRANSCRIPTION FACTOR (EUROFUNG)"/>
    <property type="match status" value="1"/>
</dbReference>
<dbReference type="InterPro" id="IPR001138">
    <property type="entry name" value="Zn2Cys6_DnaBD"/>
</dbReference>